<accession>A0ABS3KUR0</accession>
<dbReference type="EMBL" id="JACTNG010000008">
    <property type="protein sequence ID" value="MBO1080343.1"/>
    <property type="molecule type" value="Genomic_DNA"/>
</dbReference>
<evidence type="ECO:0000313" key="3">
    <source>
        <dbReference type="Proteomes" id="UP001518989"/>
    </source>
</evidence>
<keyword evidence="1" id="KW-0472">Membrane</keyword>
<keyword evidence="1" id="KW-0812">Transmembrane</keyword>
<keyword evidence="1" id="KW-1133">Transmembrane helix</keyword>
<dbReference type="Proteomes" id="UP001518989">
    <property type="component" value="Unassembled WGS sequence"/>
</dbReference>
<reference evidence="2 3" key="1">
    <citation type="submission" date="2020-09" db="EMBL/GenBank/DDBJ databases">
        <title>Roseomonas.</title>
        <authorList>
            <person name="Zhu W."/>
        </authorList>
    </citation>
    <scope>NUCLEOTIDE SEQUENCE [LARGE SCALE GENOMIC DNA]</scope>
    <source>
        <strain evidence="2 3">573</strain>
    </source>
</reference>
<evidence type="ECO:0000313" key="2">
    <source>
        <dbReference type="EMBL" id="MBO1080343.1"/>
    </source>
</evidence>
<sequence>MQQQPAFSLATPPLRHRPLWPARASWQVARASPRWWLRRAAAAALRLRVHPLVEQGLAGGIMGILAGWLFAWALLWITA</sequence>
<evidence type="ECO:0000256" key="1">
    <source>
        <dbReference type="SAM" id="Phobius"/>
    </source>
</evidence>
<name>A0ABS3KUR0_9PROT</name>
<dbReference type="RefSeq" id="WP_207418261.1">
    <property type="nucleotide sequence ID" value="NZ_JACTNG010000008.1"/>
</dbReference>
<feature type="transmembrane region" description="Helical" evidence="1">
    <location>
        <begin position="57"/>
        <end position="77"/>
    </location>
</feature>
<gene>
    <name evidence="2" type="ORF">IAI61_14980</name>
</gene>
<proteinExistence type="predicted"/>
<keyword evidence="3" id="KW-1185">Reference proteome</keyword>
<protein>
    <submittedName>
        <fullName evidence="2">Uncharacterized protein</fullName>
    </submittedName>
</protein>
<organism evidence="2 3">
    <name type="scientific">Roseomonas haemaphysalidis</name>
    <dbReference type="NCBI Taxonomy" id="2768162"/>
    <lineage>
        <taxon>Bacteria</taxon>
        <taxon>Pseudomonadati</taxon>
        <taxon>Pseudomonadota</taxon>
        <taxon>Alphaproteobacteria</taxon>
        <taxon>Acetobacterales</taxon>
        <taxon>Roseomonadaceae</taxon>
        <taxon>Roseomonas</taxon>
    </lineage>
</organism>
<comment type="caution">
    <text evidence="2">The sequence shown here is derived from an EMBL/GenBank/DDBJ whole genome shotgun (WGS) entry which is preliminary data.</text>
</comment>